<name>A0A1R1ELC5_9BACL</name>
<dbReference type="STRING" id="297318.BK138_21325"/>
<dbReference type="GO" id="GO:0003723">
    <property type="term" value="F:RNA binding"/>
    <property type="evidence" value="ECO:0007669"/>
    <property type="project" value="InterPro"/>
</dbReference>
<accession>A0A1R1ELC5</accession>
<dbReference type="EMBL" id="MRTP01000006">
    <property type="protein sequence ID" value="OMF52626.1"/>
    <property type="molecule type" value="Genomic_DNA"/>
</dbReference>
<evidence type="ECO:0000256" key="1">
    <source>
        <dbReference type="SAM" id="MobiDB-lite"/>
    </source>
</evidence>
<reference evidence="3 4" key="1">
    <citation type="submission" date="2016-11" db="EMBL/GenBank/DDBJ databases">
        <title>Paenibacillus species isolates.</title>
        <authorList>
            <person name="Beno S.M."/>
        </authorList>
    </citation>
    <scope>NUCLEOTIDE SEQUENCE [LARGE SCALE GENOMIC DNA]</scope>
    <source>
        <strain evidence="3 4">FSL R5-0378</strain>
    </source>
</reference>
<dbReference type="RefSeq" id="WP_076172798.1">
    <property type="nucleotide sequence ID" value="NZ_MRTP01000006.1"/>
</dbReference>
<protein>
    <recommendedName>
        <fullName evidence="2">ANTAR domain-containing protein</fullName>
    </recommendedName>
</protein>
<dbReference type="Proteomes" id="UP000187172">
    <property type="component" value="Unassembled WGS sequence"/>
</dbReference>
<dbReference type="InterPro" id="IPR036388">
    <property type="entry name" value="WH-like_DNA-bd_sf"/>
</dbReference>
<proteinExistence type="predicted"/>
<comment type="caution">
    <text evidence="3">The sequence shown here is derived from an EMBL/GenBank/DDBJ whole genome shotgun (WGS) entry which is preliminary data.</text>
</comment>
<feature type="domain" description="ANTAR" evidence="2">
    <location>
        <begin position="129"/>
        <end position="190"/>
    </location>
</feature>
<evidence type="ECO:0000259" key="2">
    <source>
        <dbReference type="PROSITE" id="PS50921"/>
    </source>
</evidence>
<gene>
    <name evidence="3" type="ORF">BK138_21325</name>
</gene>
<dbReference type="AlphaFoldDB" id="A0A1R1ELC5"/>
<feature type="region of interest" description="Disordered" evidence="1">
    <location>
        <begin position="1"/>
        <end position="21"/>
    </location>
</feature>
<dbReference type="InterPro" id="IPR011006">
    <property type="entry name" value="CheY-like_superfamily"/>
</dbReference>
<evidence type="ECO:0000313" key="4">
    <source>
        <dbReference type="Proteomes" id="UP000187172"/>
    </source>
</evidence>
<dbReference type="SMART" id="SM01012">
    <property type="entry name" value="ANTAR"/>
    <property type="match status" value="1"/>
</dbReference>
<keyword evidence="4" id="KW-1185">Reference proteome</keyword>
<organism evidence="3 4">
    <name type="scientific">Paenibacillus rhizosphaerae</name>
    <dbReference type="NCBI Taxonomy" id="297318"/>
    <lineage>
        <taxon>Bacteria</taxon>
        <taxon>Bacillati</taxon>
        <taxon>Bacillota</taxon>
        <taxon>Bacilli</taxon>
        <taxon>Bacillales</taxon>
        <taxon>Paenibacillaceae</taxon>
        <taxon>Paenibacillus</taxon>
    </lineage>
</organism>
<dbReference type="Pfam" id="PF03861">
    <property type="entry name" value="ANTAR"/>
    <property type="match status" value="1"/>
</dbReference>
<dbReference type="PROSITE" id="PS50921">
    <property type="entry name" value="ANTAR"/>
    <property type="match status" value="1"/>
</dbReference>
<dbReference type="Gene3D" id="1.10.10.10">
    <property type="entry name" value="Winged helix-like DNA-binding domain superfamily/Winged helix DNA-binding domain"/>
    <property type="match status" value="1"/>
</dbReference>
<evidence type="ECO:0000313" key="3">
    <source>
        <dbReference type="EMBL" id="OMF52626.1"/>
    </source>
</evidence>
<dbReference type="InterPro" id="IPR005561">
    <property type="entry name" value="ANTAR"/>
</dbReference>
<dbReference type="SUPFAM" id="SSF52172">
    <property type="entry name" value="CheY-like"/>
    <property type="match status" value="1"/>
</dbReference>
<sequence>MRSLLVIHRQTPPSERSDSDSRTLLPEYILRSYGYQVHLARNEEQAIAGIGDADGAVLHLPVSEIKAWCGKLEKHKQTPVLWWCSDTAASMSLEACEDDVIIDGLLFPTMKAHELHWSLHFSSAHFYERQQWKNERKQLLARIEERKWIDMAKGILCELKNISESEAYDVLRKQAMNERKRMVDVATSIVKLYQLLQESGSGGAKKS</sequence>